<evidence type="ECO:0000256" key="3">
    <source>
        <dbReference type="ARBA" id="ARBA00022722"/>
    </source>
</evidence>
<dbReference type="PANTHER" id="PTHR34405:SF3">
    <property type="entry name" value="CRISPR-ASSOCIATED ENDORIBONUCLEASE CAS2 3"/>
    <property type="match status" value="1"/>
</dbReference>
<keyword evidence="7 9" id="KW-0460">Magnesium</keyword>
<comment type="function">
    <text evidence="9">CRISPR (clustered regularly interspaced short palindromic repeat), is an adaptive immune system that provides protection against mobile genetic elements (viruses, transposable elements and conjugative plasmids). CRISPR clusters contain sequences complementary to antecedent mobile elements and target invading nucleic acids. CRISPR clusters are transcribed and processed into CRISPR RNA (crRNA). Functions as a ssRNA-specific endoribonuclease. Involved in the integration of spacer DNA into the CRISPR cassette.</text>
</comment>
<dbReference type="GO" id="GO:0046872">
    <property type="term" value="F:metal ion binding"/>
    <property type="evidence" value="ECO:0007669"/>
    <property type="project" value="UniProtKB-UniRule"/>
</dbReference>
<dbReference type="InterPro" id="IPR019199">
    <property type="entry name" value="Virulence_VapD/CRISPR_Cas2"/>
</dbReference>
<keyword evidence="4 9" id="KW-0479">Metal-binding</keyword>
<dbReference type="InterPro" id="IPR021127">
    <property type="entry name" value="CRISPR_associated_Cas2"/>
</dbReference>
<accession>A0AAU8JLF0</accession>
<comment type="cofactor">
    <cofactor evidence="1 9">
        <name>Mg(2+)</name>
        <dbReference type="ChEBI" id="CHEBI:18420"/>
    </cofactor>
</comment>
<keyword evidence="8 9" id="KW-0051">Antiviral defense</keyword>
<dbReference type="CDD" id="cd09725">
    <property type="entry name" value="Cas2_I_II_III"/>
    <property type="match status" value="1"/>
</dbReference>
<evidence type="ECO:0000256" key="8">
    <source>
        <dbReference type="ARBA" id="ARBA00023118"/>
    </source>
</evidence>
<dbReference type="GO" id="GO:0004521">
    <property type="term" value="F:RNA endonuclease activity"/>
    <property type="evidence" value="ECO:0007669"/>
    <property type="project" value="InterPro"/>
</dbReference>
<comment type="subunit">
    <text evidence="9">Homodimer, forms a heterotetramer with a Cas1 homodimer.</text>
</comment>
<dbReference type="HAMAP" id="MF_01471">
    <property type="entry name" value="Cas2"/>
    <property type="match status" value="1"/>
</dbReference>
<protein>
    <recommendedName>
        <fullName evidence="9">CRISPR-associated endoribonuclease Cas2</fullName>
        <ecNumber evidence="9">3.1.-.-</ecNumber>
    </recommendedName>
</protein>
<evidence type="ECO:0000256" key="9">
    <source>
        <dbReference type="HAMAP-Rule" id="MF_01471"/>
    </source>
</evidence>
<dbReference type="Gene3D" id="3.30.70.240">
    <property type="match status" value="1"/>
</dbReference>
<keyword evidence="6 9" id="KW-0378">Hydrolase</keyword>
<dbReference type="EMBL" id="CP159837">
    <property type="protein sequence ID" value="XCM40128.1"/>
    <property type="molecule type" value="Genomic_DNA"/>
</dbReference>
<keyword evidence="3 9" id="KW-0540">Nuclease</keyword>
<dbReference type="GO" id="GO:0016787">
    <property type="term" value="F:hydrolase activity"/>
    <property type="evidence" value="ECO:0007669"/>
    <property type="project" value="UniProtKB-KW"/>
</dbReference>
<dbReference type="SUPFAM" id="SSF143430">
    <property type="entry name" value="TTP0101/SSO1404-like"/>
    <property type="match status" value="1"/>
</dbReference>
<dbReference type="Pfam" id="PF09827">
    <property type="entry name" value="CRISPR_Cas2"/>
    <property type="match status" value="1"/>
</dbReference>
<evidence type="ECO:0000313" key="10">
    <source>
        <dbReference type="EMBL" id="XCM40128.1"/>
    </source>
</evidence>
<comment type="similarity">
    <text evidence="2 9">Belongs to the CRISPR-associated endoribonuclease Cas2 protein family.</text>
</comment>
<evidence type="ECO:0000256" key="4">
    <source>
        <dbReference type="ARBA" id="ARBA00022723"/>
    </source>
</evidence>
<evidence type="ECO:0000256" key="7">
    <source>
        <dbReference type="ARBA" id="ARBA00022842"/>
    </source>
</evidence>
<evidence type="ECO:0000256" key="2">
    <source>
        <dbReference type="ARBA" id="ARBA00009959"/>
    </source>
</evidence>
<feature type="binding site" evidence="9">
    <location>
        <position position="13"/>
    </location>
    <ligand>
        <name>Mg(2+)</name>
        <dbReference type="ChEBI" id="CHEBI:18420"/>
        <note>catalytic</note>
    </ligand>
</feature>
<sequence>MAESKHWYLICYDIRCPKRWRKAYKLMEGYGERMQYSIFRCWLSQREREKLRWELEKILTAEDDLLLVRLPNQCVQGIPAYNREGAWPDQPECFRIL</sequence>
<dbReference type="NCBIfam" id="TIGR01573">
    <property type="entry name" value="cas2"/>
    <property type="match status" value="1"/>
</dbReference>
<gene>
    <name evidence="9 10" type="primary">cas2</name>
    <name evidence="10" type="ORF">ABWT76_002198</name>
</gene>
<organism evidence="10">
    <name type="scientific">Planktothricoides raciborskii GIHE-MW2</name>
    <dbReference type="NCBI Taxonomy" id="2792601"/>
    <lineage>
        <taxon>Bacteria</taxon>
        <taxon>Bacillati</taxon>
        <taxon>Cyanobacteriota</taxon>
        <taxon>Cyanophyceae</taxon>
        <taxon>Oscillatoriophycideae</taxon>
        <taxon>Oscillatoriales</taxon>
        <taxon>Oscillatoriaceae</taxon>
        <taxon>Planktothricoides</taxon>
    </lineage>
</organism>
<evidence type="ECO:0000256" key="6">
    <source>
        <dbReference type="ARBA" id="ARBA00022801"/>
    </source>
</evidence>
<evidence type="ECO:0000256" key="5">
    <source>
        <dbReference type="ARBA" id="ARBA00022759"/>
    </source>
</evidence>
<dbReference type="GO" id="GO:0051607">
    <property type="term" value="P:defense response to virus"/>
    <property type="evidence" value="ECO:0007669"/>
    <property type="project" value="UniProtKB-UniRule"/>
</dbReference>
<keyword evidence="5 9" id="KW-0255">Endonuclease</keyword>
<dbReference type="GO" id="GO:0043571">
    <property type="term" value="P:maintenance of CRISPR repeat elements"/>
    <property type="evidence" value="ECO:0007669"/>
    <property type="project" value="UniProtKB-UniRule"/>
</dbReference>
<proteinExistence type="inferred from homology"/>
<name>A0AAU8JLF0_9CYAN</name>
<dbReference type="PANTHER" id="PTHR34405">
    <property type="entry name" value="CRISPR-ASSOCIATED ENDORIBONUCLEASE CAS2"/>
    <property type="match status" value="1"/>
</dbReference>
<evidence type="ECO:0000256" key="1">
    <source>
        <dbReference type="ARBA" id="ARBA00001946"/>
    </source>
</evidence>
<dbReference type="EC" id="3.1.-.-" evidence="9"/>
<reference evidence="10" key="1">
    <citation type="submission" date="2024-07" db="EMBL/GenBank/DDBJ databases">
        <authorList>
            <person name="Kim Y.J."/>
            <person name="Jeong J.Y."/>
        </authorList>
    </citation>
    <scope>NUCLEOTIDE SEQUENCE</scope>
    <source>
        <strain evidence="10">GIHE-MW2</strain>
    </source>
</reference>
<dbReference type="RefSeq" id="WP_054464715.1">
    <property type="nucleotide sequence ID" value="NZ_CP159837.1"/>
</dbReference>
<dbReference type="AlphaFoldDB" id="A0AAU8JLF0"/>